<name>A0A841PSC2_9BACL</name>
<evidence type="ECO:0000313" key="1">
    <source>
        <dbReference type="EMBL" id="MBB6449191.1"/>
    </source>
</evidence>
<sequence length="126" mass="15033">MQDPNFPMKVFSRWFTNDTCFVPSALEPVKTREKDYWMIRFPIRHMTEDNIISYTDGHHLYLRFQQMVEEKQKDSTTGSTSAYQAVAQWTTYTPLPQNIDEENYEIFCSADYVDVYFKILKGDDFQ</sequence>
<proteinExistence type="predicted"/>
<dbReference type="AlphaFoldDB" id="A0A841PSC2"/>
<reference evidence="1 2" key="1">
    <citation type="submission" date="2020-08" db="EMBL/GenBank/DDBJ databases">
        <title>Genomic Encyclopedia of Type Strains, Phase IV (KMG-IV): sequencing the most valuable type-strain genomes for metagenomic binning, comparative biology and taxonomic classification.</title>
        <authorList>
            <person name="Goeker M."/>
        </authorList>
    </citation>
    <scope>NUCLEOTIDE SEQUENCE [LARGE SCALE GENOMIC DNA]</scope>
    <source>
        <strain evidence="1 2">DSM 21769</strain>
    </source>
</reference>
<organism evidence="1 2">
    <name type="scientific">Geomicrobium halophilum</name>
    <dbReference type="NCBI Taxonomy" id="549000"/>
    <lineage>
        <taxon>Bacteria</taxon>
        <taxon>Bacillati</taxon>
        <taxon>Bacillota</taxon>
        <taxon>Bacilli</taxon>
        <taxon>Bacillales</taxon>
        <taxon>Geomicrobium</taxon>
    </lineage>
</organism>
<accession>A0A841PSC2</accession>
<dbReference type="Proteomes" id="UP000568839">
    <property type="component" value="Unassembled WGS sequence"/>
</dbReference>
<dbReference type="EMBL" id="JACHHJ010000001">
    <property type="protein sequence ID" value="MBB6449191.1"/>
    <property type="molecule type" value="Genomic_DNA"/>
</dbReference>
<dbReference type="RefSeq" id="WP_184403099.1">
    <property type="nucleotide sequence ID" value="NZ_JACHHJ010000001.1"/>
</dbReference>
<comment type="caution">
    <text evidence="1">The sequence shown here is derived from an EMBL/GenBank/DDBJ whole genome shotgun (WGS) entry which is preliminary data.</text>
</comment>
<keyword evidence="2" id="KW-1185">Reference proteome</keyword>
<gene>
    <name evidence="1" type="ORF">HNR44_001140</name>
</gene>
<protein>
    <submittedName>
        <fullName evidence="1">Uncharacterized protein</fullName>
    </submittedName>
</protein>
<evidence type="ECO:0000313" key="2">
    <source>
        <dbReference type="Proteomes" id="UP000568839"/>
    </source>
</evidence>